<organism evidence="1 2">
    <name type="scientific">Oceanicola granulosus (strain ATCC BAA-861 / DSM 15982 / KCTC 12143 / HTCC2516)</name>
    <dbReference type="NCBI Taxonomy" id="314256"/>
    <lineage>
        <taxon>Bacteria</taxon>
        <taxon>Pseudomonadati</taxon>
        <taxon>Pseudomonadota</taxon>
        <taxon>Alphaproteobacteria</taxon>
        <taxon>Rhodobacterales</taxon>
        <taxon>Roseobacteraceae</taxon>
        <taxon>Oceanicola</taxon>
    </lineage>
</organism>
<reference evidence="1 2" key="1">
    <citation type="journal article" date="2010" name="J. Bacteriol.">
        <title>Genome sequences of Oceanicola granulosus HTCC2516(T) and Oceanicola batsensis HTCC2597(TDelta).</title>
        <authorList>
            <person name="Thrash J.C."/>
            <person name="Cho J.C."/>
            <person name="Vergin K.L."/>
            <person name="Giovannoni S.J."/>
        </authorList>
    </citation>
    <scope>NUCLEOTIDE SEQUENCE [LARGE SCALE GENOMIC DNA]</scope>
    <source>
        <strain evidence="2">ATCC BAA-861 / DSM 15982 / KCTC 12143 / HTCC2516</strain>
    </source>
</reference>
<evidence type="ECO:0000313" key="1">
    <source>
        <dbReference type="EMBL" id="EAR51707.1"/>
    </source>
</evidence>
<gene>
    <name evidence="1" type="ORF">OG2516_06576</name>
</gene>
<accession>Q2CGL1</accession>
<name>Q2CGL1_OCEGH</name>
<dbReference type="HOGENOM" id="CLU_3409770_0_0_5"/>
<evidence type="ECO:0000313" key="2">
    <source>
        <dbReference type="Proteomes" id="UP000003635"/>
    </source>
</evidence>
<dbReference type="Proteomes" id="UP000003635">
    <property type="component" value="Unassembled WGS sequence"/>
</dbReference>
<dbReference type="EMBL" id="AAOT01000009">
    <property type="protein sequence ID" value="EAR51707.1"/>
    <property type="molecule type" value="Genomic_DNA"/>
</dbReference>
<protein>
    <submittedName>
        <fullName evidence="1">Uncharacterized protein</fullName>
    </submittedName>
</protein>
<keyword evidence="2" id="KW-1185">Reference proteome</keyword>
<dbReference type="AlphaFoldDB" id="Q2CGL1"/>
<comment type="caution">
    <text evidence="1">The sequence shown here is derived from an EMBL/GenBank/DDBJ whole genome shotgun (WGS) entry which is preliminary data.</text>
</comment>
<sequence>MLARQAAHSMSSWTAANLARRTDIAIRMP</sequence>
<proteinExistence type="predicted"/>